<gene>
    <name evidence="2" type="ORF">DQ08_04600</name>
</gene>
<dbReference type="EMBL" id="CP007586">
    <property type="protein sequence ID" value="AHY15747.1"/>
    <property type="molecule type" value="Genomic_DNA"/>
</dbReference>
<accession>A0ABN4D7Y1</accession>
<dbReference type="Gene3D" id="1.20.120.20">
    <property type="entry name" value="Apolipoprotein"/>
    <property type="match status" value="1"/>
</dbReference>
<dbReference type="Proteomes" id="UP000025245">
    <property type="component" value="Chromosome"/>
</dbReference>
<evidence type="ECO:0000313" key="2">
    <source>
        <dbReference type="EMBL" id="AHY15747.1"/>
    </source>
</evidence>
<protein>
    <recommendedName>
        <fullName evidence="4">YtxH domain-containing protein</fullName>
    </recommendedName>
</protein>
<dbReference type="SUPFAM" id="SSF58113">
    <property type="entry name" value="Apolipoprotein A-I"/>
    <property type="match status" value="1"/>
</dbReference>
<evidence type="ECO:0000313" key="3">
    <source>
        <dbReference type="Proteomes" id="UP000025245"/>
    </source>
</evidence>
<keyword evidence="3" id="KW-1185">Reference proteome</keyword>
<proteinExistence type="predicted"/>
<evidence type="ECO:0000256" key="1">
    <source>
        <dbReference type="SAM" id="Coils"/>
    </source>
</evidence>
<reference evidence="2 3" key="1">
    <citation type="journal article" date="2014" name="Genome Announc.">
        <title>Complete Genome Sequence of a Virulent Strain, Streptococcus iniae ISET0901, Isolated from Diseased Tilapia.</title>
        <authorList>
            <person name="Pridgeon J.W."/>
            <person name="Zhang D."/>
            <person name="Zhang L."/>
        </authorList>
    </citation>
    <scope>NUCLEOTIDE SEQUENCE [LARGE SCALE GENOMIC DNA]</scope>
    <source>
        <strain evidence="2 3">ISET0901</strain>
    </source>
</reference>
<organism evidence="2 3">
    <name type="scientific">Streptococcus iniae</name>
    <name type="common">Streptococcus shiloi</name>
    <dbReference type="NCBI Taxonomy" id="1346"/>
    <lineage>
        <taxon>Bacteria</taxon>
        <taxon>Bacillati</taxon>
        <taxon>Bacillota</taxon>
        <taxon>Bacilli</taxon>
        <taxon>Lactobacillales</taxon>
        <taxon>Streptococcaceae</taxon>
        <taxon>Streptococcus</taxon>
    </lineage>
</organism>
<feature type="coiled-coil region" evidence="1">
    <location>
        <begin position="35"/>
        <end position="62"/>
    </location>
</feature>
<evidence type="ECO:0008006" key="4">
    <source>
        <dbReference type="Google" id="ProtNLM"/>
    </source>
</evidence>
<name>A0ABN4D7Y1_STRIN</name>
<keyword evidence="1" id="KW-0175">Coiled coil</keyword>
<sequence>MTPKNKGLLIGLTVGGFAAALAYLSLSESDKNQLLKESSDKVDDLNDKVKELSDHLTDFLSEKAEDTKELVEDYSDSLNSGFDHSYQAVKKKKEALASQIEDKLVTLLVCFFYCFA</sequence>